<evidence type="ECO:0000313" key="2">
    <source>
        <dbReference type="Proteomes" id="UP000256964"/>
    </source>
</evidence>
<reference evidence="1 2" key="1">
    <citation type="journal article" date="2018" name="Biotechnol. Biofuels">
        <title>Integrative visual omics of the white-rot fungus Polyporus brumalis exposes the biotechnological potential of its oxidative enzymes for delignifying raw plant biomass.</title>
        <authorList>
            <person name="Miyauchi S."/>
            <person name="Rancon A."/>
            <person name="Drula E."/>
            <person name="Hage H."/>
            <person name="Chaduli D."/>
            <person name="Favel A."/>
            <person name="Grisel S."/>
            <person name="Henrissat B."/>
            <person name="Herpoel-Gimbert I."/>
            <person name="Ruiz-Duenas F.J."/>
            <person name="Chevret D."/>
            <person name="Hainaut M."/>
            <person name="Lin J."/>
            <person name="Wang M."/>
            <person name="Pangilinan J."/>
            <person name="Lipzen A."/>
            <person name="Lesage-Meessen L."/>
            <person name="Navarro D."/>
            <person name="Riley R."/>
            <person name="Grigoriev I.V."/>
            <person name="Zhou S."/>
            <person name="Raouche S."/>
            <person name="Rosso M.N."/>
        </authorList>
    </citation>
    <scope>NUCLEOTIDE SEQUENCE [LARGE SCALE GENOMIC DNA]</scope>
    <source>
        <strain evidence="1 2">BRFM 1820</strain>
    </source>
</reference>
<name>A0A371DIC2_9APHY</name>
<gene>
    <name evidence="1" type="ORF">OH76DRAFT_203477</name>
</gene>
<dbReference type="AlphaFoldDB" id="A0A371DIC2"/>
<organism evidence="1 2">
    <name type="scientific">Lentinus brumalis</name>
    <dbReference type="NCBI Taxonomy" id="2498619"/>
    <lineage>
        <taxon>Eukaryota</taxon>
        <taxon>Fungi</taxon>
        <taxon>Dikarya</taxon>
        <taxon>Basidiomycota</taxon>
        <taxon>Agaricomycotina</taxon>
        <taxon>Agaricomycetes</taxon>
        <taxon>Polyporales</taxon>
        <taxon>Polyporaceae</taxon>
        <taxon>Lentinus</taxon>
    </lineage>
</organism>
<dbReference type="EMBL" id="KZ857391">
    <property type="protein sequence ID" value="RDX52273.1"/>
    <property type="molecule type" value="Genomic_DNA"/>
</dbReference>
<accession>A0A371DIC2</accession>
<evidence type="ECO:0000313" key="1">
    <source>
        <dbReference type="EMBL" id="RDX52273.1"/>
    </source>
</evidence>
<dbReference type="Proteomes" id="UP000256964">
    <property type="component" value="Unassembled WGS sequence"/>
</dbReference>
<protein>
    <submittedName>
        <fullName evidence="1">Uncharacterized protein</fullName>
    </submittedName>
</protein>
<sequence>MSGFGSFGGGGRGPSARVRKWDTLPAGVATRHSGGSWRQHSMPHGNHKEAILSHALSGVHSSARRSSLLASVLGGFKLLLGGSAVCNSISKQLVTAIYLLLTHSQIAVVRVGGGHQSRRGHRTADSMNIGLVVRHSQHGGVYANGDRERVEEGARPAHLREGQDRYPESRCVKPVLLRQPGENEAQAYLVICRIFGPY</sequence>
<proteinExistence type="predicted"/>
<keyword evidence="2" id="KW-1185">Reference proteome</keyword>